<evidence type="ECO:0000313" key="3">
    <source>
        <dbReference type="Proteomes" id="UP000002534"/>
    </source>
</evidence>
<evidence type="ECO:0000256" key="1">
    <source>
        <dbReference type="SAM" id="MobiDB-lite"/>
    </source>
</evidence>
<organism evidence="2 3">
    <name type="scientific">Syntrophotalea carbinolica (strain DSM 2380 / NBRC 103641 / GraBd1)</name>
    <name type="common">Pelobacter carbinolicus</name>
    <dbReference type="NCBI Taxonomy" id="338963"/>
    <lineage>
        <taxon>Bacteria</taxon>
        <taxon>Pseudomonadati</taxon>
        <taxon>Thermodesulfobacteriota</taxon>
        <taxon>Desulfuromonadia</taxon>
        <taxon>Desulfuromonadales</taxon>
        <taxon>Syntrophotaleaceae</taxon>
        <taxon>Syntrophotalea</taxon>
    </lineage>
</organism>
<accession>Q3A0H8</accession>
<dbReference type="Proteomes" id="UP000002534">
    <property type="component" value="Chromosome"/>
</dbReference>
<dbReference type="STRING" id="338963.Pcar_2894"/>
<dbReference type="KEGG" id="pca:Pcar_2894"/>
<dbReference type="EMBL" id="CP000142">
    <property type="protein sequence ID" value="ABA90129.1"/>
    <property type="molecule type" value="Genomic_DNA"/>
</dbReference>
<keyword evidence="3" id="KW-1185">Reference proteome</keyword>
<reference evidence="2 3" key="2">
    <citation type="journal article" date="2012" name="BMC Genomics">
        <title>The genome of Pelobacter carbinolicus reveals surprising metabolic capabilities and physiological features.</title>
        <authorList>
            <person name="Aklujkar M."/>
            <person name="Haveman S.A."/>
            <person name="Didonato R.Jr."/>
            <person name="Chertkov O."/>
            <person name="Han C.S."/>
            <person name="Land M.L."/>
            <person name="Brown P."/>
            <person name="Lovley D.R."/>
        </authorList>
    </citation>
    <scope>NUCLEOTIDE SEQUENCE [LARGE SCALE GENOMIC DNA]</scope>
    <source>
        <strain evidence="3">DSM 2380 / NBRC 103641 / GraBd1</strain>
    </source>
</reference>
<sequence>MPDSMSLIEIVLNTFWRFWRLVGLRITGGGLRRETRQVEASDLPIDFHQAGEQGRRAWFELVRRRAPHLLAQGRPHSQPGRDATGEPRPIPPKSTSPQGEPVASVVQAAGPYSERLGLGARLASSLSSDRQVAELLRDRAETEAASLPMGTKLPPRPAPEPTSASRHLGPKEKEPLFIQKVVAHLPQAAKPMVPPRRQPPENSDPSPTPPESSPVVQREAELTDRSWRHDLQTVLKYPSASVGVRTQSIPVVPGYDIGAGQGVKASADPRITQQQVRLQSSEADPAKDAQAIRTDAEVKGAWASGPVPEVATEPLCTLEEDSLRASVSTVGAAPLSPPRERWPALLPDLQPDAAIASHALWRDGERRRRLRDEQRGM</sequence>
<evidence type="ECO:0000313" key="2">
    <source>
        <dbReference type="EMBL" id="ABA90129.1"/>
    </source>
</evidence>
<gene>
    <name evidence="2" type="ordered locus">Pcar_2894</name>
</gene>
<feature type="region of interest" description="Disordered" evidence="1">
    <location>
        <begin position="188"/>
        <end position="227"/>
    </location>
</feature>
<reference evidence="3" key="1">
    <citation type="submission" date="2005-10" db="EMBL/GenBank/DDBJ databases">
        <title>Complete sequence of Pelobacter carbinolicus DSM 2380.</title>
        <authorList>
            <person name="Copeland A."/>
            <person name="Lucas S."/>
            <person name="Lapidus A."/>
            <person name="Barry K."/>
            <person name="Detter J.C."/>
            <person name="Glavina T."/>
            <person name="Hammon N."/>
            <person name="Israni S."/>
            <person name="Pitluck S."/>
            <person name="Chertkov O."/>
            <person name="Schmutz J."/>
            <person name="Larimer F."/>
            <person name="Land M."/>
            <person name="Kyrpides N."/>
            <person name="Ivanova N."/>
            <person name="Richardson P."/>
        </authorList>
    </citation>
    <scope>NUCLEOTIDE SEQUENCE [LARGE SCALE GENOMIC DNA]</scope>
    <source>
        <strain evidence="3">DSM 2380 / NBRC 103641 / GraBd1</strain>
    </source>
</reference>
<dbReference type="AlphaFoldDB" id="Q3A0H8"/>
<feature type="region of interest" description="Disordered" evidence="1">
    <location>
        <begin position="143"/>
        <end position="171"/>
    </location>
</feature>
<name>Q3A0H8_SYNC1</name>
<feature type="compositionally biased region" description="Basic and acidic residues" evidence="1">
    <location>
        <begin position="218"/>
        <end position="227"/>
    </location>
</feature>
<protein>
    <submittedName>
        <fullName evidence="2">Uncharacterized protein</fullName>
    </submittedName>
</protein>
<feature type="region of interest" description="Disordered" evidence="1">
    <location>
        <begin position="69"/>
        <end position="102"/>
    </location>
</feature>
<proteinExistence type="predicted"/>
<dbReference type="HOGENOM" id="CLU_733307_0_0_7"/>